<protein>
    <recommendedName>
        <fullName evidence="2">AB hydrolase-1 domain-containing protein</fullName>
    </recommendedName>
</protein>
<organism evidence="3 4">
    <name type="scientific">Fomitopsis schrenkii</name>
    <name type="common">Brown rot fungus</name>
    <dbReference type="NCBI Taxonomy" id="2126942"/>
    <lineage>
        <taxon>Eukaryota</taxon>
        <taxon>Fungi</taxon>
        <taxon>Dikarya</taxon>
        <taxon>Basidiomycota</taxon>
        <taxon>Agaricomycotina</taxon>
        <taxon>Agaricomycetes</taxon>
        <taxon>Polyporales</taxon>
        <taxon>Fomitopsis</taxon>
    </lineage>
</organism>
<feature type="transmembrane region" description="Helical" evidence="1">
    <location>
        <begin position="20"/>
        <end position="39"/>
    </location>
</feature>
<name>S8E5H1_FOMSC</name>
<dbReference type="Proteomes" id="UP000015241">
    <property type="component" value="Unassembled WGS sequence"/>
</dbReference>
<evidence type="ECO:0000313" key="3">
    <source>
        <dbReference type="EMBL" id="EPT00302.1"/>
    </source>
</evidence>
<keyword evidence="1" id="KW-0812">Transmembrane</keyword>
<keyword evidence="1" id="KW-0472">Membrane</keyword>
<evidence type="ECO:0000313" key="4">
    <source>
        <dbReference type="Proteomes" id="UP000015241"/>
    </source>
</evidence>
<dbReference type="EMBL" id="KE504150">
    <property type="protein sequence ID" value="EPT00302.1"/>
    <property type="molecule type" value="Genomic_DNA"/>
</dbReference>
<evidence type="ECO:0000259" key="2">
    <source>
        <dbReference type="Pfam" id="PF12697"/>
    </source>
</evidence>
<dbReference type="HOGENOM" id="CLU_029375_3_2_1"/>
<gene>
    <name evidence="3" type="ORF">FOMPIDRAFT_1163331</name>
</gene>
<dbReference type="OrthoDB" id="446723at2759"/>
<dbReference type="STRING" id="743788.S8E5H1"/>
<keyword evidence="1" id="KW-1133">Transmembrane helix</keyword>
<dbReference type="SUPFAM" id="SSF53474">
    <property type="entry name" value="alpha/beta-Hydrolases"/>
    <property type="match status" value="1"/>
</dbReference>
<dbReference type="AlphaFoldDB" id="S8E5H1"/>
<dbReference type="InterPro" id="IPR029058">
    <property type="entry name" value="AB_hydrolase_fold"/>
</dbReference>
<keyword evidence="4" id="KW-1185">Reference proteome</keyword>
<dbReference type="InParanoid" id="S8E5H1"/>
<accession>S8E5H1</accession>
<sequence>MADDRVHPNHGFLTRAHKFAFWLAGGYALMIALLSVPFIQRHVAYEHWINEPFHRTYDVPEQYGLAPGKTADLRVHTSDNLSLGAWFILADPYYQTLRTSSSQPYSQPDIATVEDAIKSTPTILYFHGSAGSRATTWRVQQYIALTSRLNANIFAIDYRGFGNSEGSPFEEGLALDAYAAWSWLMERGAKPEDVLIVGHSLGTGVSGKLGSRLAREGVKPRGIALLAPFSSMATLLDTYNLWGIPVLQPLQSSALGRKILKRLASEAYDTLSLIHEFNVPTLIAHSTDDYDIPHSHSRTLLDKLLDPLLPPDVPLPDKPGTPVSHEHFQAFTEAQKKRKEARTALIRKVEVPAFGTVERFEGTYGTVVYVETNWGSHSKVGLQEGVQDVIASTFDLGVRPSA</sequence>
<reference evidence="3 4" key="1">
    <citation type="journal article" date="2012" name="Science">
        <title>The Paleozoic origin of enzymatic lignin decomposition reconstructed from 31 fungal genomes.</title>
        <authorList>
            <person name="Floudas D."/>
            <person name="Binder M."/>
            <person name="Riley R."/>
            <person name="Barry K."/>
            <person name="Blanchette R.A."/>
            <person name="Henrissat B."/>
            <person name="Martinez A.T."/>
            <person name="Otillar R."/>
            <person name="Spatafora J.W."/>
            <person name="Yadav J.S."/>
            <person name="Aerts A."/>
            <person name="Benoit I."/>
            <person name="Boyd A."/>
            <person name="Carlson A."/>
            <person name="Copeland A."/>
            <person name="Coutinho P.M."/>
            <person name="de Vries R.P."/>
            <person name="Ferreira P."/>
            <person name="Findley K."/>
            <person name="Foster B."/>
            <person name="Gaskell J."/>
            <person name="Glotzer D."/>
            <person name="Gorecki P."/>
            <person name="Heitman J."/>
            <person name="Hesse C."/>
            <person name="Hori C."/>
            <person name="Igarashi K."/>
            <person name="Jurgens J.A."/>
            <person name="Kallen N."/>
            <person name="Kersten P."/>
            <person name="Kohler A."/>
            <person name="Kuees U."/>
            <person name="Kumar T.K.A."/>
            <person name="Kuo A."/>
            <person name="LaButti K."/>
            <person name="Larrondo L.F."/>
            <person name="Lindquist E."/>
            <person name="Ling A."/>
            <person name="Lombard V."/>
            <person name="Lucas S."/>
            <person name="Lundell T."/>
            <person name="Martin R."/>
            <person name="McLaughlin D.J."/>
            <person name="Morgenstern I."/>
            <person name="Morin E."/>
            <person name="Murat C."/>
            <person name="Nagy L.G."/>
            <person name="Nolan M."/>
            <person name="Ohm R.A."/>
            <person name="Patyshakuliyeva A."/>
            <person name="Rokas A."/>
            <person name="Ruiz-Duenas F.J."/>
            <person name="Sabat G."/>
            <person name="Salamov A."/>
            <person name="Samejima M."/>
            <person name="Schmutz J."/>
            <person name="Slot J.C."/>
            <person name="St John F."/>
            <person name="Stenlid J."/>
            <person name="Sun H."/>
            <person name="Sun S."/>
            <person name="Syed K."/>
            <person name="Tsang A."/>
            <person name="Wiebenga A."/>
            <person name="Young D."/>
            <person name="Pisabarro A."/>
            <person name="Eastwood D.C."/>
            <person name="Martin F."/>
            <person name="Cullen D."/>
            <person name="Grigoriev I.V."/>
            <person name="Hibbett D.S."/>
        </authorList>
    </citation>
    <scope>NUCLEOTIDE SEQUENCE</scope>
    <source>
        <strain evidence="4">FP-58527</strain>
    </source>
</reference>
<proteinExistence type="predicted"/>
<dbReference type="Gene3D" id="3.40.50.1820">
    <property type="entry name" value="alpha/beta hydrolase"/>
    <property type="match status" value="1"/>
</dbReference>
<feature type="domain" description="AB hydrolase-1" evidence="2">
    <location>
        <begin position="123"/>
        <end position="322"/>
    </location>
</feature>
<dbReference type="eggNOG" id="KOG1552">
    <property type="taxonomic scope" value="Eukaryota"/>
</dbReference>
<evidence type="ECO:0000256" key="1">
    <source>
        <dbReference type="SAM" id="Phobius"/>
    </source>
</evidence>
<dbReference type="InterPro" id="IPR000073">
    <property type="entry name" value="AB_hydrolase_1"/>
</dbReference>
<dbReference type="PANTHER" id="PTHR12277">
    <property type="entry name" value="ALPHA/BETA HYDROLASE DOMAIN-CONTAINING PROTEIN"/>
    <property type="match status" value="1"/>
</dbReference>
<dbReference type="Pfam" id="PF12697">
    <property type="entry name" value="Abhydrolase_6"/>
    <property type="match status" value="1"/>
</dbReference>
<dbReference type="PANTHER" id="PTHR12277:SF81">
    <property type="entry name" value="PROTEIN ABHD13"/>
    <property type="match status" value="1"/>
</dbReference>